<dbReference type="InParanoid" id="A0A0C3E9L3"/>
<gene>
    <name evidence="1" type="ORF">SCLCIDRAFT_1213151</name>
</gene>
<dbReference type="Proteomes" id="UP000053989">
    <property type="component" value="Unassembled WGS sequence"/>
</dbReference>
<keyword evidence="2" id="KW-1185">Reference proteome</keyword>
<dbReference type="EMBL" id="KN822027">
    <property type="protein sequence ID" value="KIM64646.1"/>
    <property type="molecule type" value="Genomic_DNA"/>
</dbReference>
<dbReference type="HOGENOM" id="CLU_3033707_0_0_1"/>
<evidence type="ECO:0000313" key="2">
    <source>
        <dbReference type="Proteomes" id="UP000053989"/>
    </source>
</evidence>
<reference evidence="2" key="2">
    <citation type="submission" date="2015-01" db="EMBL/GenBank/DDBJ databases">
        <title>Evolutionary Origins and Diversification of the Mycorrhizal Mutualists.</title>
        <authorList>
            <consortium name="DOE Joint Genome Institute"/>
            <consortium name="Mycorrhizal Genomics Consortium"/>
            <person name="Kohler A."/>
            <person name="Kuo A."/>
            <person name="Nagy L.G."/>
            <person name="Floudas D."/>
            <person name="Copeland A."/>
            <person name="Barry K.W."/>
            <person name="Cichocki N."/>
            <person name="Veneault-Fourrey C."/>
            <person name="LaButti K."/>
            <person name="Lindquist E.A."/>
            <person name="Lipzen A."/>
            <person name="Lundell T."/>
            <person name="Morin E."/>
            <person name="Murat C."/>
            <person name="Riley R."/>
            <person name="Ohm R."/>
            <person name="Sun H."/>
            <person name="Tunlid A."/>
            <person name="Henrissat B."/>
            <person name="Grigoriev I.V."/>
            <person name="Hibbett D.S."/>
            <person name="Martin F."/>
        </authorList>
    </citation>
    <scope>NUCLEOTIDE SEQUENCE [LARGE SCALE GENOMIC DNA]</scope>
    <source>
        <strain evidence="2">Foug A</strain>
    </source>
</reference>
<protein>
    <submittedName>
        <fullName evidence="1">Uncharacterized protein</fullName>
    </submittedName>
</protein>
<accession>A0A0C3E9L3</accession>
<evidence type="ECO:0000313" key="1">
    <source>
        <dbReference type="EMBL" id="KIM64646.1"/>
    </source>
</evidence>
<organism evidence="1 2">
    <name type="scientific">Scleroderma citrinum Foug A</name>
    <dbReference type="NCBI Taxonomy" id="1036808"/>
    <lineage>
        <taxon>Eukaryota</taxon>
        <taxon>Fungi</taxon>
        <taxon>Dikarya</taxon>
        <taxon>Basidiomycota</taxon>
        <taxon>Agaricomycotina</taxon>
        <taxon>Agaricomycetes</taxon>
        <taxon>Agaricomycetidae</taxon>
        <taxon>Boletales</taxon>
        <taxon>Sclerodermatineae</taxon>
        <taxon>Sclerodermataceae</taxon>
        <taxon>Scleroderma</taxon>
    </lineage>
</organism>
<reference evidence="1 2" key="1">
    <citation type="submission" date="2014-04" db="EMBL/GenBank/DDBJ databases">
        <authorList>
            <consortium name="DOE Joint Genome Institute"/>
            <person name="Kuo A."/>
            <person name="Kohler A."/>
            <person name="Nagy L.G."/>
            <person name="Floudas D."/>
            <person name="Copeland A."/>
            <person name="Barry K.W."/>
            <person name="Cichocki N."/>
            <person name="Veneault-Fourrey C."/>
            <person name="LaButti K."/>
            <person name="Lindquist E.A."/>
            <person name="Lipzen A."/>
            <person name="Lundell T."/>
            <person name="Morin E."/>
            <person name="Murat C."/>
            <person name="Sun H."/>
            <person name="Tunlid A."/>
            <person name="Henrissat B."/>
            <person name="Grigoriev I.V."/>
            <person name="Hibbett D.S."/>
            <person name="Martin F."/>
            <person name="Nordberg H.P."/>
            <person name="Cantor M.N."/>
            <person name="Hua S.X."/>
        </authorList>
    </citation>
    <scope>NUCLEOTIDE SEQUENCE [LARGE SCALE GENOMIC DNA]</scope>
    <source>
        <strain evidence="1 2">Foug A</strain>
    </source>
</reference>
<proteinExistence type="predicted"/>
<name>A0A0C3E9L3_9AGAM</name>
<dbReference type="AlphaFoldDB" id="A0A0C3E9L3"/>
<sequence length="55" mass="6045">MHIKFSARVIPVPSTLDTRATSSVTYTCARENLLDDEHTCAKWARSIPVSPGNVT</sequence>